<dbReference type="Gene3D" id="3.10.105.10">
    <property type="entry name" value="Dipeptide-binding Protein, Domain 3"/>
    <property type="match status" value="1"/>
</dbReference>
<dbReference type="SUPFAM" id="SSF53850">
    <property type="entry name" value="Periplasmic binding protein-like II"/>
    <property type="match status" value="1"/>
</dbReference>
<evidence type="ECO:0000259" key="2">
    <source>
        <dbReference type="Pfam" id="PF00496"/>
    </source>
</evidence>
<feature type="signal peptide" evidence="1">
    <location>
        <begin position="1"/>
        <end position="27"/>
    </location>
</feature>
<sequence>MNWIRKFPVITLLILLAITGCSSTKGAGTGAAETGKEKVLTIAQTTDNVTFDIHNHGNTQTEAIQVNLFDYLVKKDGSDPQKKIPSLATSWERTNDTTWRFKLKQGVKFHNGDPFTAADVKFTLERAANDKKLIDYSSYSVIKEVKIVDDFTVDIITKEPDPILLARLSRISSGILPSKYFQEQGLDNFMKNPVGTGPYKYVKWIKDDRVELVKNTDYYGGAPKWDRLVFRTIPESTTRISELLTGAVDIAITIPPEDIKRVKDSGTTYFTQQDSARVQSLLVRQTPGTLTENPKVREAIELAIDKKTLVDNVLGGAGVPTQEGIGPGILGNNPKLFNTNIYNKERSKQLLAEAGYPNGAELTLSSPVSFKEIAETIAANLKDVGFKVKLEILEQTQYKQRDNSNTFKELALQGKGNSMFESPLPLEPFITERAKQQTDYSNPEVDKLLKAASSNLNDKEREEQYKKVQEILADGRPRIYLYQNKFTYGVNNRIEFNPRMDEMFYAEDIKLKPAK</sequence>
<feature type="domain" description="Solute-binding protein family 5" evidence="2">
    <location>
        <begin position="84"/>
        <end position="430"/>
    </location>
</feature>
<evidence type="ECO:0000313" key="4">
    <source>
        <dbReference type="Proteomes" id="UP001300012"/>
    </source>
</evidence>
<accession>A0ABT1YHX4</accession>
<dbReference type="Gene3D" id="3.90.76.10">
    <property type="entry name" value="Dipeptide-binding Protein, Domain 1"/>
    <property type="match status" value="1"/>
</dbReference>
<dbReference type="PIRSF" id="PIRSF002741">
    <property type="entry name" value="MppA"/>
    <property type="match status" value="1"/>
</dbReference>
<gene>
    <name evidence="3" type="ORF">NV381_16365</name>
</gene>
<dbReference type="InterPro" id="IPR030678">
    <property type="entry name" value="Peptide/Ni-bd"/>
</dbReference>
<feature type="chain" id="PRO_5045995896" evidence="1">
    <location>
        <begin position="28"/>
        <end position="515"/>
    </location>
</feature>
<dbReference type="EMBL" id="JANQBD010000011">
    <property type="protein sequence ID" value="MCR8632778.1"/>
    <property type="molecule type" value="Genomic_DNA"/>
</dbReference>
<evidence type="ECO:0000313" key="3">
    <source>
        <dbReference type="EMBL" id="MCR8632778.1"/>
    </source>
</evidence>
<dbReference type="Gene3D" id="3.40.190.10">
    <property type="entry name" value="Periplasmic binding protein-like II"/>
    <property type="match status" value="1"/>
</dbReference>
<name>A0ABT1YHX4_9BACL</name>
<organism evidence="3 4">
    <name type="scientific">Paenibacillus radicis</name>
    <name type="common">ex Xue et al. 2023</name>
    <dbReference type="NCBI Taxonomy" id="2972489"/>
    <lineage>
        <taxon>Bacteria</taxon>
        <taxon>Bacillati</taxon>
        <taxon>Bacillota</taxon>
        <taxon>Bacilli</taxon>
        <taxon>Bacillales</taxon>
        <taxon>Paenibacillaceae</taxon>
        <taxon>Paenibacillus</taxon>
    </lineage>
</organism>
<protein>
    <submittedName>
        <fullName evidence="3">ABC transporter substrate-binding protein</fullName>
    </submittedName>
</protein>
<dbReference type="CDD" id="cd08498">
    <property type="entry name" value="PBP2_NikA_DppA_OppA_like_2"/>
    <property type="match status" value="1"/>
</dbReference>
<dbReference type="InterPro" id="IPR000914">
    <property type="entry name" value="SBP_5_dom"/>
</dbReference>
<reference evidence="3 4" key="1">
    <citation type="submission" date="2022-08" db="EMBL/GenBank/DDBJ databases">
        <title>Paenibacillus endoradicis sp. nov., Paenibacillus radicibacter sp. nov and Paenibacillus pararadicis sp. nov., three cold-adapted plant growth-promoting bacteria isolated from root of Larix gmelinii in Great Khingan.</title>
        <authorList>
            <person name="Xue H."/>
        </authorList>
    </citation>
    <scope>NUCLEOTIDE SEQUENCE [LARGE SCALE GENOMIC DNA]</scope>
    <source>
        <strain evidence="3 4">N5-1-1-5</strain>
    </source>
</reference>
<proteinExistence type="predicted"/>
<dbReference type="Proteomes" id="UP001300012">
    <property type="component" value="Unassembled WGS sequence"/>
</dbReference>
<comment type="caution">
    <text evidence="3">The sequence shown here is derived from an EMBL/GenBank/DDBJ whole genome shotgun (WGS) entry which is preliminary data.</text>
</comment>
<keyword evidence="1" id="KW-0732">Signal</keyword>
<dbReference type="PROSITE" id="PS51257">
    <property type="entry name" value="PROKAR_LIPOPROTEIN"/>
    <property type="match status" value="1"/>
</dbReference>
<dbReference type="RefSeq" id="WP_258214364.1">
    <property type="nucleotide sequence ID" value="NZ_JANQBD010000011.1"/>
</dbReference>
<dbReference type="Pfam" id="PF00496">
    <property type="entry name" value="SBP_bac_5"/>
    <property type="match status" value="1"/>
</dbReference>
<evidence type="ECO:0000256" key="1">
    <source>
        <dbReference type="SAM" id="SignalP"/>
    </source>
</evidence>
<keyword evidence="4" id="KW-1185">Reference proteome</keyword>
<dbReference type="InterPro" id="IPR039424">
    <property type="entry name" value="SBP_5"/>
</dbReference>
<dbReference type="PANTHER" id="PTHR30290">
    <property type="entry name" value="PERIPLASMIC BINDING COMPONENT OF ABC TRANSPORTER"/>
    <property type="match status" value="1"/>
</dbReference>